<dbReference type="Pfam" id="PF02028">
    <property type="entry name" value="BCCT"/>
    <property type="match status" value="1"/>
</dbReference>
<feature type="transmembrane region" description="Helical" evidence="8">
    <location>
        <begin position="234"/>
        <end position="253"/>
    </location>
</feature>
<dbReference type="Proteomes" id="UP000199421">
    <property type="component" value="Unassembled WGS sequence"/>
</dbReference>
<evidence type="ECO:0000313" key="10">
    <source>
        <dbReference type="Proteomes" id="UP000199421"/>
    </source>
</evidence>
<evidence type="ECO:0000256" key="7">
    <source>
        <dbReference type="ARBA" id="ARBA00023136"/>
    </source>
</evidence>
<feature type="transmembrane region" description="Helical" evidence="8">
    <location>
        <begin position="94"/>
        <end position="115"/>
    </location>
</feature>
<accession>A0A1H7GC66</accession>
<dbReference type="GO" id="GO:0022857">
    <property type="term" value="F:transmembrane transporter activity"/>
    <property type="evidence" value="ECO:0007669"/>
    <property type="project" value="InterPro"/>
</dbReference>
<dbReference type="InterPro" id="IPR000060">
    <property type="entry name" value="BCCT_transptr"/>
</dbReference>
<dbReference type="OrthoDB" id="9775735at2"/>
<feature type="transmembrane region" description="Helical" evidence="8">
    <location>
        <begin position="448"/>
        <end position="466"/>
    </location>
</feature>
<evidence type="ECO:0000313" key="9">
    <source>
        <dbReference type="EMBL" id="SEK34422.1"/>
    </source>
</evidence>
<keyword evidence="10" id="KW-1185">Reference proteome</keyword>
<dbReference type="EMBL" id="FOAF01000001">
    <property type="protein sequence ID" value="SEK34422.1"/>
    <property type="molecule type" value="Genomic_DNA"/>
</dbReference>
<feature type="transmembrane region" description="Helical" evidence="8">
    <location>
        <begin position="188"/>
        <end position="214"/>
    </location>
</feature>
<evidence type="ECO:0000256" key="8">
    <source>
        <dbReference type="SAM" id="Phobius"/>
    </source>
</evidence>
<evidence type="ECO:0000256" key="4">
    <source>
        <dbReference type="ARBA" id="ARBA00022475"/>
    </source>
</evidence>
<evidence type="ECO:0000256" key="1">
    <source>
        <dbReference type="ARBA" id="ARBA00004651"/>
    </source>
</evidence>
<sequence>MLNSITSKLKFKINPPVFYTTIGFVFLSILLCLLFKGSIDEWFNKAQYLITNNLGWFFIIAVNSILGFCLYLAFSKFGNIRLGGDAAEPEFSMISWFAMLFSAGMGIGIMFFSVAEPVSHFANPPREVLDNSQKAIQAMEFTGLHWGLHAWAIYSIVGLALAFFSFNKGLPLTFRSLFYPFLGEKIHGWWGHTIDIFSAIATLFGLSTSLGLGVQQMNAGLHYLLGWEIAVSTQGILILVVTSIATLSVVSGLDKGVKLLSNGNMILAFLLMLLIFCLGPSLSILKSFVQNIGAYLANLIEISTWNDAYQESGWQNKWTVFYWAWWIAWSPFVGSFIARISKGRTIKEFILGVLLIPALLTLLWMTIFGGTAIHMILHGDLSMIAAVQEDISTALFVFLQKIPFTGILSTIAICLVAFFFITSSDSGSLVIDNITSGGEQQTPALQRVFWAFLQGGIAIVLLWGGGLNALQTAVIIAGLPFAVVILLMCYSLVKGLDEEHRKKMKKYRIHQEKSYRDIVQELLEEDQQNSEEQP</sequence>
<feature type="transmembrane region" description="Helical" evidence="8">
    <location>
        <begin position="17"/>
        <end position="36"/>
    </location>
</feature>
<feature type="transmembrane region" description="Helical" evidence="8">
    <location>
        <begin position="265"/>
        <end position="285"/>
    </location>
</feature>
<comment type="similarity">
    <text evidence="2">Belongs to the BCCT transporter (TC 2.A.15) family.</text>
</comment>
<dbReference type="RefSeq" id="WP_093316266.1">
    <property type="nucleotide sequence ID" value="NZ_FOAF01000001.1"/>
</dbReference>
<feature type="transmembrane region" description="Helical" evidence="8">
    <location>
        <begin position="397"/>
        <end position="421"/>
    </location>
</feature>
<dbReference type="PANTHER" id="PTHR30047">
    <property type="entry name" value="HIGH-AFFINITY CHOLINE TRANSPORT PROTEIN-RELATED"/>
    <property type="match status" value="1"/>
</dbReference>
<feature type="transmembrane region" description="Helical" evidence="8">
    <location>
        <begin position="148"/>
        <end position="167"/>
    </location>
</feature>
<evidence type="ECO:0000256" key="5">
    <source>
        <dbReference type="ARBA" id="ARBA00022692"/>
    </source>
</evidence>
<keyword evidence="5 8" id="KW-0812">Transmembrane</keyword>
<name>A0A1H7GC66_OLID1</name>
<dbReference type="STRING" id="407022.SAMN05661044_00013"/>
<evidence type="ECO:0000256" key="2">
    <source>
        <dbReference type="ARBA" id="ARBA00005658"/>
    </source>
</evidence>
<evidence type="ECO:0000256" key="3">
    <source>
        <dbReference type="ARBA" id="ARBA00022448"/>
    </source>
</evidence>
<gene>
    <name evidence="9" type="ORF">SAMN05661044_00013</name>
</gene>
<dbReference type="AlphaFoldDB" id="A0A1H7GC66"/>
<proteinExistence type="inferred from homology"/>
<reference evidence="10" key="1">
    <citation type="submission" date="2016-10" db="EMBL/GenBank/DDBJ databases">
        <authorList>
            <person name="Varghese N."/>
            <person name="Submissions S."/>
        </authorList>
    </citation>
    <scope>NUCLEOTIDE SEQUENCE [LARGE SCALE GENOMIC DNA]</scope>
    <source>
        <strain evidence="10">DSM 18733</strain>
    </source>
</reference>
<dbReference type="PANTHER" id="PTHR30047:SF7">
    <property type="entry name" value="HIGH-AFFINITY CHOLINE TRANSPORT PROTEIN"/>
    <property type="match status" value="1"/>
</dbReference>
<feature type="transmembrane region" description="Helical" evidence="8">
    <location>
        <begin position="320"/>
        <end position="338"/>
    </location>
</feature>
<dbReference type="NCBIfam" id="TIGR00842">
    <property type="entry name" value="bcct"/>
    <property type="match status" value="1"/>
</dbReference>
<feature type="transmembrane region" description="Helical" evidence="8">
    <location>
        <begin position="56"/>
        <end position="74"/>
    </location>
</feature>
<keyword evidence="3" id="KW-0813">Transport</keyword>
<keyword evidence="6 8" id="KW-1133">Transmembrane helix</keyword>
<dbReference type="GO" id="GO:0005886">
    <property type="term" value="C:plasma membrane"/>
    <property type="evidence" value="ECO:0007669"/>
    <property type="project" value="UniProtKB-SubCell"/>
</dbReference>
<feature type="transmembrane region" description="Helical" evidence="8">
    <location>
        <begin position="350"/>
        <end position="377"/>
    </location>
</feature>
<feature type="transmembrane region" description="Helical" evidence="8">
    <location>
        <begin position="472"/>
        <end position="493"/>
    </location>
</feature>
<evidence type="ECO:0000256" key="6">
    <source>
        <dbReference type="ARBA" id="ARBA00022989"/>
    </source>
</evidence>
<keyword evidence="4" id="KW-1003">Cell membrane</keyword>
<comment type="subcellular location">
    <subcellularLocation>
        <location evidence="1">Cell membrane</location>
        <topology evidence="1">Multi-pass membrane protein</topology>
    </subcellularLocation>
</comment>
<keyword evidence="7 8" id="KW-0472">Membrane</keyword>
<protein>
    <submittedName>
        <fullName evidence="9">Choline/glycine/proline betaine transport protein</fullName>
    </submittedName>
</protein>
<organism evidence="9 10">
    <name type="scientific">Olivibacter domesticus</name>
    <name type="common">Pseudosphingobacterium domesticum</name>
    <dbReference type="NCBI Taxonomy" id="407022"/>
    <lineage>
        <taxon>Bacteria</taxon>
        <taxon>Pseudomonadati</taxon>
        <taxon>Bacteroidota</taxon>
        <taxon>Sphingobacteriia</taxon>
        <taxon>Sphingobacteriales</taxon>
        <taxon>Sphingobacteriaceae</taxon>
        <taxon>Olivibacter</taxon>
    </lineage>
</organism>